<protein>
    <submittedName>
        <fullName evidence="2">Uncharacterized protein</fullName>
    </submittedName>
</protein>
<feature type="compositionally biased region" description="Low complexity" evidence="1">
    <location>
        <begin position="180"/>
        <end position="203"/>
    </location>
</feature>
<dbReference type="OrthoDB" id="3183767at2759"/>
<feature type="region of interest" description="Disordered" evidence="1">
    <location>
        <begin position="370"/>
        <end position="410"/>
    </location>
</feature>
<gene>
    <name evidence="2" type="ORF">HMN09_01389000</name>
</gene>
<comment type="caution">
    <text evidence="2">The sequence shown here is derived from an EMBL/GenBank/DDBJ whole genome shotgun (WGS) entry which is preliminary data.</text>
</comment>
<feature type="compositionally biased region" description="Acidic residues" evidence="1">
    <location>
        <begin position="740"/>
        <end position="752"/>
    </location>
</feature>
<feature type="region of interest" description="Disordered" evidence="1">
    <location>
        <begin position="701"/>
        <end position="770"/>
    </location>
</feature>
<feature type="compositionally biased region" description="Gly residues" evidence="1">
    <location>
        <begin position="108"/>
        <end position="117"/>
    </location>
</feature>
<dbReference type="EMBL" id="JACAZE010000034">
    <property type="protein sequence ID" value="KAF7288469.1"/>
    <property type="molecule type" value="Genomic_DNA"/>
</dbReference>
<organism evidence="2 3">
    <name type="scientific">Mycena chlorophos</name>
    <name type="common">Agaric fungus</name>
    <name type="synonym">Agaricus chlorophos</name>
    <dbReference type="NCBI Taxonomy" id="658473"/>
    <lineage>
        <taxon>Eukaryota</taxon>
        <taxon>Fungi</taxon>
        <taxon>Dikarya</taxon>
        <taxon>Basidiomycota</taxon>
        <taxon>Agaricomycotina</taxon>
        <taxon>Agaricomycetes</taxon>
        <taxon>Agaricomycetidae</taxon>
        <taxon>Agaricales</taxon>
        <taxon>Marasmiineae</taxon>
        <taxon>Mycenaceae</taxon>
        <taxon>Mycena</taxon>
    </lineage>
</organism>
<evidence type="ECO:0000256" key="1">
    <source>
        <dbReference type="SAM" id="MobiDB-lite"/>
    </source>
</evidence>
<feature type="region of interest" description="Disordered" evidence="1">
    <location>
        <begin position="48"/>
        <end position="206"/>
    </location>
</feature>
<dbReference type="AlphaFoldDB" id="A0A8H6RW84"/>
<keyword evidence="3" id="KW-1185">Reference proteome</keyword>
<accession>A0A8H6RW84</accession>
<name>A0A8H6RW84_MYCCL</name>
<feature type="compositionally biased region" description="Polar residues" evidence="1">
    <location>
        <begin position="76"/>
        <end position="86"/>
    </location>
</feature>
<proteinExistence type="predicted"/>
<feature type="compositionally biased region" description="Acidic residues" evidence="1">
    <location>
        <begin position="719"/>
        <end position="733"/>
    </location>
</feature>
<reference evidence="2" key="1">
    <citation type="submission" date="2020-05" db="EMBL/GenBank/DDBJ databases">
        <title>Mycena genomes resolve the evolution of fungal bioluminescence.</title>
        <authorList>
            <person name="Tsai I.J."/>
        </authorList>
    </citation>
    <scope>NUCLEOTIDE SEQUENCE</scope>
    <source>
        <strain evidence="2">110903Hualien_Pintung</strain>
    </source>
</reference>
<sequence length="770" mass="87181">MPPEGRLPNGRFWCICKSKCAGVGGRNVDRKTFGRHQGRDAELIASLRASAANQAAPDSAAASTQEEEDEHEVRTNSRQAGPSRSSGRAAYVEDIDDEDQFDNSYDGGDYGGYGGGSDQEDHYNTNGGGMPPSDDNPEDDIPQQNNSDGRSSPRAQESAQSRRPSQSSPPGSPPRRSPPRRSSPGPSSQQGPPRRSSSPPRRSSSLHHVEALLSTTFRQVPPYDRAVIRRFKQNVSDLKQFAARNYGDAMQCILPVIDGLFIDGKHDAYNDLMLDVCFDLLTFHAYAKLRLHTDSTVALFRQSLVALGQSLRRFARKTAVIITVELPGEYRRRMRAKSKKASKTGEPVVTTTVLEKPFNLERIARQVVERMEAEERPPAPAPATEPHRRLREPEEEALPDLSPKAHHQMGDSRRNWWKYGEYPELPDVPMDQDAAYIDMGTKLKTYIRSELLGEQPDRSYTDAELEDVLIERDRAFLHALMHLNYTSYDMQRGQDILSPRTNCNFMIPAAVNNDEDDHPYEYGRALALLHLDVRLRSTGKRPQRVEAIWTRFYELDLTYKSGWKYKRLHRLSFLPHDDANAFGFINPTNIIRTIHLIPYFRYGRTTELLPRSVARQFDENDFKDDADWNYYALNWFVDRDMFMRYHQNAVGHRIVKVPPTQTAVVVEGTAGDEEDEMDDEEPEDARLDIDAIVAQLNELPEPVTNENLQQEFGQPLVEEIGDGEDPEEEEEEDDRRQVVDDSDEGEDEDEDSVGLVGDNAELNAAGLAEY</sequence>
<evidence type="ECO:0000313" key="3">
    <source>
        <dbReference type="Proteomes" id="UP000613580"/>
    </source>
</evidence>
<evidence type="ECO:0000313" key="2">
    <source>
        <dbReference type="EMBL" id="KAF7288469.1"/>
    </source>
</evidence>
<feature type="compositionally biased region" description="Low complexity" evidence="1">
    <location>
        <begin position="48"/>
        <end position="63"/>
    </location>
</feature>
<dbReference type="Proteomes" id="UP000613580">
    <property type="component" value="Unassembled WGS sequence"/>
</dbReference>
<feature type="compositionally biased region" description="Polar residues" evidence="1">
    <location>
        <begin position="142"/>
        <end position="159"/>
    </location>
</feature>